<evidence type="ECO:0000256" key="1">
    <source>
        <dbReference type="ARBA" id="ARBA00005446"/>
    </source>
</evidence>
<feature type="domain" description="CCHC-type" evidence="4">
    <location>
        <begin position="60"/>
        <end position="75"/>
    </location>
</feature>
<dbReference type="GO" id="GO:0008270">
    <property type="term" value="F:zinc ion binding"/>
    <property type="evidence" value="ECO:0007669"/>
    <property type="project" value="UniProtKB-KW"/>
</dbReference>
<keyword evidence="7" id="KW-1185">Reference proteome</keyword>
<dbReference type="AlphaFoldDB" id="A0A0T6B947"/>
<dbReference type="GO" id="GO:0005634">
    <property type="term" value="C:nucleus"/>
    <property type="evidence" value="ECO:0007669"/>
    <property type="project" value="TreeGrafter"/>
</dbReference>
<reference evidence="6 7" key="1">
    <citation type="submission" date="2015-09" db="EMBL/GenBank/DDBJ databases">
        <title>Draft genome of the scarab beetle Oryctes borbonicus.</title>
        <authorList>
            <person name="Meyer J.M."/>
            <person name="Markov G.V."/>
            <person name="Baskaran P."/>
            <person name="Herrmann M."/>
            <person name="Sommer R.J."/>
            <person name="Roedelsperger C."/>
        </authorList>
    </citation>
    <scope>NUCLEOTIDE SEQUENCE [LARGE SCALE GENOMIC DNA]</scope>
    <source>
        <strain evidence="6">OB123</strain>
        <tissue evidence="6">Whole animal</tissue>
    </source>
</reference>
<evidence type="ECO:0000313" key="6">
    <source>
        <dbReference type="EMBL" id="KRT83842.1"/>
    </source>
</evidence>
<dbReference type="SUPFAM" id="SSF52540">
    <property type="entry name" value="P-loop containing nucleoside triphosphate hydrolases"/>
    <property type="match status" value="1"/>
</dbReference>
<dbReference type="Gene3D" id="4.10.60.10">
    <property type="entry name" value="Zinc finger, CCHC-type"/>
    <property type="match status" value="1"/>
</dbReference>
<dbReference type="GO" id="GO:0000724">
    <property type="term" value="P:double-strand break repair via homologous recombination"/>
    <property type="evidence" value="ECO:0007669"/>
    <property type="project" value="TreeGrafter"/>
</dbReference>
<organism evidence="6 7">
    <name type="scientific">Oryctes borbonicus</name>
    <dbReference type="NCBI Taxonomy" id="1629725"/>
    <lineage>
        <taxon>Eukaryota</taxon>
        <taxon>Metazoa</taxon>
        <taxon>Ecdysozoa</taxon>
        <taxon>Arthropoda</taxon>
        <taxon>Hexapoda</taxon>
        <taxon>Insecta</taxon>
        <taxon>Pterygota</taxon>
        <taxon>Neoptera</taxon>
        <taxon>Endopterygota</taxon>
        <taxon>Coleoptera</taxon>
        <taxon>Polyphaga</taxon>
        <taxon>Scarabaeiformia</taxon>
        <taxon>Scarabaeidae</taxon>
        <taxon>Dynastinae</taxon>
        <taxon>Oryctes</taxon>
    </lineage>
</organism>
<dbReference type="Pfam" id="PF00098">
    <property type="entry name" value="zf-CCHC"/>
    <property type="match status" value="1"/>
</dbReference>
<dbReference type="GO" id="GO:0003676">
    <property type="term" value="F:nucleic acid binding"/>
    <property type="evidence" value="ECO:0007669"/>
    <property type="project" value="InterPro"/>
</dbReference>
<dbReference type="InterPro" id="IPR027417">
    <property type="entry name" value="P-loop_NTPase"/>
</dbReference>
<evidence type="ECO:0000259" key="5">
    <source>
        <dbReference type="PROSITE" id="PS51192"/>
    </source>
</evidence>
<keyword evidence="2" id="KW-0862">Zinc</keyword>
<dbReference type="Proteomes" id="UP000051574">
    <property type="component" value="Unassembled WGS sequence"/>
</dbReference>
<gene>
    <name evidence="6" type="ORF">AMK59_3675</name>
</gene>
<dbReference type="GO" id="GO:0009378">
    <property type="term" value="F:four-way junction helicase activity"/>
    <property type="evidence" value="ECO:0007669"/>
    <property type="project" value="TreeGrafter"/>
</dbReference>
<sequence>ASGNLNENFVTINIKKKVFVRGKKGVNFSKYKKQMWKNKKKALSGPDMDMGGCDGGVLTCFNCGDVGHFARQCPKKKGDRLLPLKVAQDDEEESPYPTLEEAEKMAQESALAVRKPNKRLIDKDVIDEEDTIDKNQENIGSNEVIADSPEDDTDDDDLLLAETLKLEEIAKKLDMKAYIDSTNFVRPYFELSEDGTVIDTPNKVFTTLKKFGFSQFRPGQEAAVMRILSGKSTLVTLSTGSGKSLCYQLPAYMYSKRESSIALVISPLVSLMEDQVAGLPPFLKAACLHTNQTKPQREKVMELVLSGSLSILLVSPEAVAAGEKAT</sequence>
<dbReference type="PROSITE" id="PS51192">
    <property type="entry name" value="HELICASE_ATP_BIND_1"/>
    <property type="match status" value="1"/>
</dbReference>
<feature type="region of interest" description="Disordered" evidence="3">
    <location>
        <begin position="129"/>
        <end position="153"/>
    </location>
</feature>
<dbReference type="PANTHER" id="PTHR13710:SF108">
    <property type="entry name" value="ATP-DEPENDENT DNA HELICASE Q4"/>
    <property type="match status" value="1"/>
</dbReference>
<evidence type="ECO:0000256" key="3">
    <source>
        <dbReference type="SAM" id="MobiDB-lite"/>
    </source>
</evidence>
<dbReference type="GO" id="GO:0043138">
    <property type="term" value="F:3'-5' DNA helicase activity"/>
    <property type="evidence" value="ECO:0007669"/>
    <property type="project" value="TreeGrafter"/>
</dbReference>
<dbReference type="InterPro" id="IPR014001">
    <property type="entry name" value="Helicase_ATP-bd"/>
</dbReference>
<dbReference type="SMART" id="SM00343">
    <property type="entry name" value="ZnF_C2HC"/>
    <property type="match status" value="1"/>
</dbReference>
<dbReference type="GO" id="GO:0005694">
    <property type="term" value="C:chromosome"/>
    <property type="evidence" value="ECO:0007669"/>
    <property type="project" value="TreeGrafter"/>
</dbReference>
<feature type="non-terminal residue" evidence="6">
    <location>
        <position position="326"/>
    </location>
</feature>
<proteinExistence type="inferred from homology"/>
<keyword evidence="2" id="KW-0479">Metal-binding</keyword>
<dbReference type="EMBL" id="LJIG01009057">
    <property type="protein sequence ID" value="KRT83842.1"/>
    <property type="molecule type" value="Genomic_DNA"/>
</dbReference>
<keyword evidence="6" id="KW-0547">Nucleotide-binding</keyword>
<keyword evidence="6" id="KW-0378">Hydrolase</keyword>
<dbReference type="InterPro" id="IPR036875">
    <property type="entry name" value="Znf_CCHC_sf"/>
</dbReference>
<name>A0A0T6B947_9SCAR</name>
<dbReference type="PROSITE" id="PS50158">
    <property type="entry name" value="ZF_CCHC"/>
    <property type="match status" value="1"/>
</dbReference>
<dbReference type="Gene3D" id="3.40.50.300">
    <property type="entry name" value="P-loop containing nucleotide triphosphate hydrolases"/>
    <property type="match status" value="1"/>
</dbReference>
<evidence type="ECO:0000256" key="2">
    <source>
        <dbReference type="PROSITE-ProRule" id="PRU00047"/>
    </source>
</evidence>
<comment type="similarity">
    <text evidence="1">Belongs to the helicase family. RecQ subfamily.</text>
</comment>
<evidence type="ECO:0000313" key="7">
    <source>
        <dbReference type="Proteomes" id="UP000051574"/>
    </source>
</evidence>
<feature type="domain" description="Helicase ATP-binding" evidence="5">
    <location>
        <begin position="224"/>
        <end position="326"/>
    </location>
</feature>
<keyword evidence="6" id="KW-0067">ATP-binding</keyword>
<feature type="non-terminal residue" evidence="6">
    <location>
        <position position="1"/>
    </location>
</feature>
<dbReference type="InterPro" id="IPR001878">
    <property type="entry name" value="Znf_CCHC"/>
</dbReference>
<protein>
    <submittedName>
        <fullName evidence="6">Helicase</fullName>
    </submittedName>
</protein>
<comment type="caution">
    <text evidence="6">The sequence shown here is derived from an EMBL/GenBank/DDBJ whole genome shotgun (WGS) entry which is preliminary data.</text>
</comment>
<dbReference type="GO" id="GO:0005524">
    <property type="term" value="F:ATP binding"/>
    <property type="evidence" value="ECO:0007669"/>
    <property type="project" value="InterPro"/>
</dbReference>
<dbReference type="PANTHER" id="PTHR13710">
    <property type="entry name" value="DNA HELICASE RECQ FAMILY MEMBER"/>
    <property type="match status" value="1"/>
</dbReference>
<dbReference type="OrthoDB" id="18781at2759"/>
<dbReference type="Pfam" id="PF00270">
    <property type="entry name" value="DEAD"/>
    <property type="match status" value="1"/>
</dbReference>
<keyword evidence="2" id="KW-0863">Zinc-finger</keyword>
<dbReference type="GO" id="GO:0005737">
    <property type="term" value="C:cytoplasm"/>
    <property type="evidence" value="ECO:0007669"/>
    <property type="project" value="TreeGrafter"/>
</dbReference>
<dbReference type="SUPFAM" id="SSF57756">
    <property type="entry name" value="Retrovirus zinc finger-like domains"/>
    <property type="match status" value="1"/>
</dbReference>
<evidence type="ECO:0000259" key="4">
    <source>
        <dbReference type="PROSITE" id="PS50158"/>
    </source>
</evidence>
<dbReference type="InterPro" id="IPR011545">
    <property type="entry name" value="DEAD/DEAH_box_helicase_dom"/>
</dbReference>
<accession>A0A0T6B947</accession>
<keyword evidence="6" id="KW-0347">Helicase</keyword>